<evidence type="ECO:0000313" key="9">
    <source>
        <dbReference type="EMBL" id="BDR59320.1"/>
    </source>
</evidence>
<evidence type="ECO:0000313" key="10">
    <source>
        <dbReference type="Proteomes" id="UP001321861"/>
    </source>
</evidence>
<evidence type="ECO:0000256" key="1">
    <source>
        <dbReference type="ARBA" id="ARBA00005340"/>
    </source>
</evidence>
<dbReference type="SMART" id="SM00518">
    <property type="entry name" value="AP2Ec"/>
    <property type="match status" value="1"/>
</dbReference>
<evidence type="ECO:0000259" key="8">
    <source>
        <dbReference type="Pfam" id="PF01261"/>
    </source>
</evidence>
<dbReference type="PANTHER" id="PTHR21445:SF0">
    <property type="entry name" value="APURINIC-APYRIMIDINIC ENDONUCLEASE"/>
    <property type="match status" value="1"/>
</dbReference>
<name>A0AAU9DCN5_9LACO</name>
<dbReference type="NCBIfam" id="NF002196">
    <property type="entry name" value="PRK01060.1-1"/>
    <property type="match status" value="1"/>
</dbReference>
<dbReference type="HAMAP" id="MF_00152">
    <property type="entry name" value="Nfo"/>
    <property type="match status" value="1"/>
</dbReference>
<dbReference type="NCBIfam" id="TIGR00587">
    <property type="entry name" value="nfo"/>
    <property type="match status" value="1"/>
</dbReference>
<evidence type="ECO:0000256" key="2">
    <source>
        <dbReference type="ARBA" id="ARBA00022723"/>
    </source>
</evidence>
<feature type="binding site" evidence="7">
    <location>
        <position position="109"/>
    </location>
    <ligand>
        <name>Zn(2+)</name>
        <dbReference type="ChEBI" id="CHEBI:29105"/>
        <label>1</label>
    </ligand>
</feature>
<dbReference type="KEGG" id="xap:XA3_17610"/>
<evidence type="ECO:0000256" key="6">
    <source>
        <dbReference type="ARBA" id="ARBA00023204"/>
    </source>
</evidence>
<dbReference type="PANTHER" id="PTHR21445">
    <property type="entry name" value="ENDONUCLEASE IV ENDODEOXYRIBONUCLEASE IV"/>
    <property type="match status" value="1"/>
</dbReference>
<dbReference type="GO" id="GO:0003906">
    <property type="term" value="F:DNA-(apurinic or apyrimidinic site) endonuclease activity"/>
    <property type="evidence" value="ECO:0007669"/>
    <property type="project" value="TreeGrafter"/>
</dbReference>
<dbReference type="PROSITE" id="PS51432">
    <property type="entry name" value="AP_NUCLEASE_F2_4"/>
    <property type="match status" value="1"/>
</dbReference>
<feature type="binding site" evidence="7">
    <location>
        <position position="144"/>
    </location>
    <ligand>
        <name>Zn(2+)</name>
        <dbReference type="ChEBI" id="CHEBI:29105"/>
        <label>1</label>
    </ligand>
</feature>
<dbReference type="EC" id="3.1.21.2" evidence="7"/>
<feature type="binding site" evidence="7">
    <location>
        <position position="228"/>
    </location>
    <ligand>
        <name>Zn(2+)</name>
        <dbReference type="ChEBI" id="CHEBI:29105"/>
        <label>3</label>
    </ligand>
</feature>
<evidence type="ECO:0000256" key="5">
    <source>
        <dbReference type="ARBA" id="ARBA00022833"/>
    </source>
</evidence>
<accession>A0AAU9DCN5</accession>
<feature type="domain" description="Xylose isomerase-like TIM barrel" evidence="8">
    <location>
        <begin position="31"/>
        <end position="277"/>
    </location>
</feature>
<dbReference type="InterPro" id="IPR013022">
    <property type="entry name" value="Xyl_isomerase-like_TIM-brl"/>
</dbReference>
<proteinExistence type="inferred from homology"/>
<evidence type="ECO:0000256" key="4">
    <source>
        <dbReference type="ARBA" id="ARBA00022801"/>
    </source>
</evidence>
<keyword evidence="7" id="KW-0540">Nuclease</keyword>
<evidence type="ECO:0000256" key="3">
    <source>
        <dbReference type="ARBA" id="ARBA00022763"/>
    </source>
</evidence>
<protein>
    <recommendedName>
        <fullName evidence="7">Probable endonuclease 4</fullName>
        <ecNumber evidence="7">3.1.21.2</ecNumber>
    </recommendedName>
    <alternativeName>
        <fullName evidence="7">Endodeoxyribonuclease IV</fullName>
    </alternativeName>
    <alternativeName>
        <fullName evidence="7">Endonuclease IV</fullName>
    </alternativeName>
</protein>
<dbReference type="PROSITE" id="PS00730">
    <property type="entry name" value="AP_NUCLEASE_F2_2"/>
    <property type="match status" value="1"/>
</dbReference>
<sequence>MLIGSVQPFSGSEMLISSVKGALSDQENTLMIYTGAPQNTKRTPLNLPQIESGQILMKENGIAPLIVHAPYVINLANTAKEHIFNFGVQFLKEEIQRSEALGATQIVLHPGSHIGAGVEAGIAQVIKGLNEVIAPDQKVQIAIETMAGKGSEVGTSFEQLAEIIDGVKYNEHLSVTFDTCHTSDAGYDIKNNFDGVLAEFDSIIGLERLKVLHLNDSKNVQGAHKDRHENIGFGTIGFETLNYIAHYEALKSVPKILETPAVDGHSPYKCEVAMLKSQKFEPDLLEKIVASK</sequence>
<feature type="binding site" evidence="7">
    <location>
        <position position="181"/>
    </location>
    <ligand>
        <name>Zn(2+)</name>
        <dbReference type="ChEBI" id="CHEBI:29105"/>
        <label>3</label>
    </ligand>
</feature>
<dbReference type="Gene3D" id="3.20.20.150">
    <property type="entry name" value="Divalent-metal-dependent TIM barrel enzymes"/>
    <property type="match status" value="1"/>
</dbReference>
<keyword evidence="10" id="KW-1185">Reference proteome</keyword>
<dbReference type="FunFam" id="3.20.20.150:FF:000001">
    <property type="entry name" value="Probable endonuclease 4"/>
    <property type="match status" value="1"/>
</dbReference>
<dbReference type="GO" id="GO:0008081">
    <property type="term" value="F:phosphoric diester hydrolase activity"/>
    <property type="evidence" value="ECO:0007669"/>
    <property type="project" value="TreeGrafter"/>
</dbReference>
<comment type="similarity">
    <text evidence="1 7">Belongs to the AP endonuclease 2 family.</text>
</comment>
<comment type="function">
    <text evidence="7">Endonuclease IV plays a role in DNA repair. It cleaves phosphodiester bonds at apurinic or apyrimidinic (AP) sites, generating a 3'-hydroxyl group and a 5'-terminal sugar phosphate.</text>
</comment>
<dbReference type="InterPro" id="IPR036237">
    <property type="entry name" value="Xyl_isomerase-like_sf"/>
</dbReference>
<comment type="catalytic activity">
    <reaction evidence="7">
        <text>Endonucleolytic cleavage to 5'-phosphooligonucleotide end-products.</text>
        <dbReference type="EC" id="3.1.21.2"/>
    </reaction>
</comment>
<dbReference type="SUPFAM" id="SSF51658">
    <property type="entry name" value="Xylose isomerase-like"/>
    <property type="match status" value="1"/>
</dbReference>
<dbReference type="InterPro" id="IPR018246">
    <property type="entry name" value="AP_endonuc_F2_Zn_BS"/>
</dbReference>
<dbReference type="GO" id="GO:0008270">
    <property type="term" value="F:zinc ion binding"/>
    <property type="evidence" value="ECO:0007669"/>
    <property type="project" value="UniProtKB-UniRule"/>
</dbReference>
<keyword evidence="6 7" id="KW-0234">DNA repair</keyword>
<keyword evidence="2 7" id="KW-0479">Metal-binding</keyword>
<dbReference type="RefSeq" id="WP_317635123.1">
    <property type="nucleotide sequence ID" value="NZ_AP026802.1"/>
</dbReference>
<evidence type="ECO:0000256" key="7">
    <source>
        <dbReference type="HAMAP-Rule" id="MF_00152"/>
    </source>
</evidence>
<feature type="binding site" evidence="7">
    <location>
        <position position="258"/>
    </location>
    <ligand>
        <name>Zn(2+)</name>
        <dbReference type="ChEBI" id="CHEBI:29105"/>
        <label>2</label>
    </ligand>
</feature>
<dbReference type="AlphaFoldDB" id="A0AAU9DCN5"/>
<keyword evidence="5 7" id="KW-0862">Zinc</keyword>
<dbReference type="PROSITE" id="PS00731">
    <property type="entry name" value="AP_NUCLEASE_F2_3"/>
    <property type="match status" value="1"/>
</dbReference>
<keyword evidence="7 9" id="KW-0255">Endonuclease</keyword>
<dbReference type="InterPro" id="IPR001719">
    <property type="entry name" value="AP_endonuc_2"/>
</dbReference>
<organism evidence="9 10">
    <name type="scientific">Xylocopilactobacillus apicola</name>
    <dbReference type="NCBI Taxonomy" id="2932184"/>
    <lineage>
        <taxon>Bacteria</taxon>
        <taxon>Bacillati</taxon>
        <taxon>Bacillota</taxon>
        <taxon>Bacilli</taxon>
        <taxon>Lactobacillales</taxon>
        <taxon>Lactobacillaceae</taxon>
        <taxon>Xylocopilactobacillus</taxon>
    </lineage>
</organism>
<keyword evidence="3 7" id="KW-0227">DNA damage</keyword>
<dbReference type="Pfam" id="PF01261">
    <property type="entry name" value="AP_endonuc_2"/>
    <property type="match status" value="1"/>
</dbReference>
<dbReference type="GO" id="GO:0003677">
    <property type="term" value="F:DNA binding"/>
    <property type="evidence" value="ECO:0007669"/>
    <property type="project" value="InterPro"/>
</dbReference>
<reference evidence="9 10" key="1">
    <citation type="journal article" date="2023" name="Microbiol. Spectr.">
        <title>Symbiosis of Carpenter Bees with Uncharacterized Lactic Acid Bacteria Showing NAD Auxotrophy.</title>
        <authorList>
            <person name="Kawasaki S."/>
            <person name="Ozawa K."/>
            <person name="Mori T."/>
            <person name="Yamamoto A."/>
            <person name="Ito M."/>
            <person name="Ohkuma M."/>
            <person name="Sakamoto M."/>
            <person name="Matsutani M."/>
        </authorList>
    </citation>
    <scope>NUCLEOTIDE SEQUENCE [LARGE SCALE GENOMIC DNA]</scope>
    <source>
        <strain evidence="9 10">XA3</strain>
    </source>
</reference>
<feature type="binding site" evidence="7">
    <location>
        <position position="68"/>
    </location>
    <ligand>
        <name>Zn(2+)</name>
        <dbReference type="ChEBI" id="CHEBI:29105"/>
        <label>1</label>
    </ligand>
</feature>
<feature type="binding site" evidence="7">
    <location>
        <position position="226"/>
    </location>
    <ligand>
        <name>Zn(2+)</name>
        <dbReference type="ChEBI" id="CHEBI:29105"/>
        <label>3</label>
    </ligand>
</feature>
<gene>
    <name evidence="7 9" type="primary">nfo</name>
    <name evidence="9" type="ORF">XA3_17610</name>
</gene>
<feature type="binding site" evidence="7">
    <location>
        <position position="178"/>
    </location>
    <ligand>
        <name>Zn(2+)</name>
        <dbReference type="ChEBI" id="CHEBI:29105"/>
        <label>2</label>
    </ligand>
</feature>
<dbReference type="Proteomes" id="UP001321861">
    <property type="component" value="Chromosome"/>
</dbReference>
<comment type="cofactor">
    <cofactor evidence="7">
        <name>Zn(2+)</name>
        <dbReference type="ChEBI" id="CHEBI:29105"/>
    </cofactor>
    <text evidence="7">Binds 3 Zn(2+) ions.</text>
</comment>
<dbReference type="GO" id="GO:0008833">
    <property type="term" value="F:deoxyribonuclease IV (phage-T4-induced) activity"/>
    <property type="evidence" value="ECO:0007669"/>
    <property type="project" value="UniProtKB-UniRule"/>
</dbReference>
<keyword evidence="4 7" id="KW-0378">Hydrolase</keyword>
<feature type="binding site" evidence="7">
    <location>
        <position position="213"/>
    </location>
    <ligand>
        <name>Zn(2+)</name>
        <dbReference type="ChEBI" id="CHEBI:29105"/>
        <label>2</label>
    </ligand>
</feature>
<dbReference type="GO" id="GO:0006284">
    <property type="term" value="P:base-excision repair"/>
    <property type="evidence" value="ECO:0007669"/>
    <property type="project" value="TreeGrafter"/>
</dbReference>
<feature type="binding site" evidence="7">
    <location>
        <position position="144"/>
    </location>
    <ligand>
        <name>Zn(2+)</name>
        <dbReference type="ChEBI" id="CHEBI:29105"/>
        <label>2</label>
    </ligand>
</feature>
<dbReference type="EMBL" id="AP026802">
    <property type="protein sequence ID" value="BDR59320.1"/>
    <property type="molecule type" value="Genomic_DNA"/>
</dbReference>
<dbReference type="CDD" id="cd00019">
    <property type="entry name" value="AP2Ec"/>
    <property type="match status" value="1"/>
</dbReference>